<accession>A0A1H6BZP5</accession>
<dbReference type="InterPro" id="IPR036291">
    <property type="entry name" value="NAD(P)-bd_dom_sf"/>
</dbReference>
<keyword evidence="5" id="KW-1185">Reference proteome</keyword>
<sequence>MKNWIGKRYWIVGASDGLGAAVAEKLSRAGVELVLSARSEDKLKELSARLPAPSDVVTLDVQDSEAVQAAYKDLGHLDGVVFLAGVYWPFGADEWDFDQAETMADVNFTGAMRVVGAVLPDFVARDRGHIVITGSLTGYRGLPGSVAYTASKSGVMAMAECLYCDLRKTGVKVQLVNPGFVKTRLTEKNDFPMPFIMEPADAAQIVFEHMGNDKFSRAFPRPFSWLFRLSQFLPDWAYYRLFS</sequence>
<dbReference type="Proteomes" id="UP000236752">
    <property type="component" value="Unassembled WGS sequence"/>
</dbReference>
<evidence type="ECO:0000256" key="2">
    <source>
        <dbReference type="ARBA" id="ARBA00023002"/>
    </source>
</evidence>
<evidence type="ECO:0000259" key="3">
    <source>
        <dbReference type="SMART" id="SM00822"/>
    </source>
</evidence>
<dbReference type="EMBL" id="FNUZ01000011">
    <property type="protein sequence ID" value="SEG65905.1"/>
    <property type="molecule type" value="Genomic_DNA"/>
</dbReference>
<evidence type="ECO:0000313" key="4">
    <source>
        <dbReference type="EMBL" id="SEG65905.1"/>
    </source>
</evidence>
<dbReference type="Gene3D" id="3.40.50.720">
    <property type="entry name" value="NAD(P)-binding Rossmann-like Domain"/>
    <property type="match status" value="1"/>
</dbReference>
<reference evidence="4 5" key="1">
    <citation type="submission" date="2016-10" db="EMBL/GenBank/DDBJ databases">
        <authorList>
            <person name="de Groot N.N."/>
        </authorList>
    </citation>
    <scope>NUCLEOTIDE SEQUENCE [LARGE SCALE GENOMIC DNA]</scope>
    <source>
        <strain evidence="4 5">DSM 26915</strain>
    </source>
</reference>
<dbReference type="SMART" id="SM00822">
    <property type="entry name" value="PKS_KR"/>
    <property type="match status" value="1"/>
</dbReference>
<dbReference type="RefSeq" id="WP_103911970.1">
    <property type="nucleotide sequence ID" value="NZ_FNUZ01000011.1"/>
</dbReference>
<name>A0A1H6BZP5_9RHOB</name>
<gene>
    <name evidence="4" type="ORF">SAMN04488045_3884</name>
</gene>
<dbReference type="SUPFAM" id="SSF51735">
    <property type="entry name" value="NAD(P)-binding Rossmann-fold domains"/>
    <property type="match status" value="1"/>
</dbReference>
<protein>
    <submittedName>
        <fullName evidence="4">NADP-dependent 3-hydroxy acid dehydrogenase YdfG</fullName>
    </submittedName>
</protein>
<dbReference type="InterPro" id="IPR057326">
    <property type="entry name" value="KR_dom"/>
</dbReference>
<dbReference type="GO" id="GO:0016020">
    <property type="term" value="C:membrane"/>
    <property type="evidence" value="ECO:0007669"/>
    <property type="project" value="TreeGrafter"/>
</dbReference>
<dbReference type="Pfam" id="PF00106">
    <property type="entry name" value="adh_short"/>
    <property type="match status" value="1"/>
</dbReference>
<feature type="domain" description="Ketoreductase" evidence="3">
    <location>
        <begin position="7"/>
        <end position="184"/>
    </location>
</feature>
<dbReference type="OrthoDB" id="335726at2"/>
<evidence type="ECO:0000313" key="5">
    <source>
        <dbReference type="Proteomes" id="UP000236752"/>
    </source>
</evidence>
<proteinExistence type="inferred from homology"/>
<dbReference type="AlphaFoldDB" id="A0A1H6BZP5"/>
<keyword evidence="2" id="KW-0560">Oxidoreductase</keyword>
<evidence type="ECO:0000256" key="1">
    <source>
        <dbReference type="ARBA" id="ARBA00006484"/>
    </source>
</evidence>
<dbReference type="PRINTS" id="PR00081">
    <property type="entry name" value="GDHRDH"/>
</dbReference>
<dbReference type="GO" id="GO:0016491">
    <property type="term" value="F:oxidoreductase activity"/>
    <property type="evidence" value="ECO:0007669"/>
    <property type="project" value="UniProtKB-KW"/>
</dbReference>
<comment type="similarity">
    <text evidence="1">Belongs to the short-chain dehydrogenases/reductases (SDR) family.</text>
</comment>
<dbReference type="PANTHER" id="PTHR44196:SF1">
    <property type="entry name" value="DEHYDROGENASE_REDUCTASE SDR FAMILY MEMBER 7B"/>
    <property type="match status" value="1"/>
</dbReference>
<organism evidence="4 5">
    <name type="scientific">Thalassococcus halodurans</name>
    <dbReference type="NCBI Taxonomy" id="373675"/>
    <lineage>
        <taxon>Bacteria</taxon>
        <taxon>Pseudomonadati</taxon>
        <taxon>Pseudomonadota</taxon>
        <taxon>Alphaproteobacteria</taxon>
        <taxon>Rhodobacterales</taxon>
        <taxon>Roseobacteraceae</taxon>
        <taxon>Thalassococcus</taxon>
    </lineage>
</organism>
<dbReference type="InterPro" id="IPR002347">
    <property type="entry name" value="SDR_fam"/>
</dbReference>
<dbReference type="PANTHER" id="PTHR44196">
    <property type="entry name" value="DEHYDROGENASE/REDUCTASE SDR FAMILY MEMBER 7B"/>
    <property type="match status" value="1"/>
</dbReference>